<dbReference type="GO" id="GO:0005524">
    <property type="term" value="F:ATP binding"/>
    <property type="evidence" value="ECO:0007669"/>
    <property type="project" value="InterPro"/>
</dbReference>
<organism evidence="3">
    <name type="scientific">candidate division WOR-3 bacterium</name>
    <dbReference type="NCBI Taxonomy" id="2052148"/>
    <lineage>
        <taxon>Bacteria</taxon>
        <taxon>Bacteria division WOR-3</taxon>
    </lineage>
</organism>
<dbReference type="Gene3D" id="3.30.420.10">
    <property type="entry name" value="Ribonuclease H-like superfamily/Ribonuclease H"/>
    <property type="match status" value="1"/>
</dbReference>
<evidence type="ECO:0000313" key="3">
    <source>
        <dbReference type="EMBL" id="HGW91092.1"/>
    </source>
</evidence>
<dbReference type="GO" id="GO:0005829">
    <property type="term" value="C:cytosol"/>
    <property type="evidence" value="ECO:0007669"/>
    <property type="project" value="TreeGrafter"/>
</dbReference>
<reference evidence="3" key="1">
    <citation type="journal article" date="2020" name="mSystems">
        <title>Genome- and Community-Level Interaction Insights into Carbon Utilization and Element Cycling Functions of Hydrothermarchaeota in Hydrothermal Sediment.</title>
        <authorList>
            <person name="Zhou Z."/>
            <person name="Liu Y."/>
            <person name="Xu W."/>
            <person name="Pan J."/>
            <person name="Luo Z.H."/>
            <person name="Li M."/>
        </authorList>
    </citation>
    <scope>NUCLEOTIDE SEQUENCE [LARGE SCALE GENOMIC DNA]</scope>
    <source>
        <strain evidence="3">SpSt-780</strain>
    </source>
</reference>
<dbReference type="FunFam" id="3.30.420.10:FF:000045">
    <property type="entry name" value="3'-5' exonuclease DinG"/>
    <property type="match status" value="1"/>
</dbReference>
<dbReference type="GO" id="GO:0003677">
    <property type="term" value="F:DNA binding"/>
    <property type="evidence" value="ECO:0007669"/>
    <property type="project" value="InterPro"/>
</dbReference>
<dbReference type="InterPro" id="IPR012337">
    <property type="entry name" value="RNaseH-like_sf"/>
</dbReference>
<dbReference type="InterPro" id="IPR036397">
    <property type="entry name" value="RNaseH_sf"/>
</dbReference>
<dbReference type="AlphaFoldDB" id="A0A7C4UBL8"/>
<protein>
    <recommendedName>
        <fullName evidence="4">Helicase ATP-binding domain-containing protein</fullName>
    </recommendedName>
</protein>
<dbReference type="Pfam" id="PF00929">
    <property type="entry name" value="RNase_T"/>
    <property type="match status" value="1"/>
</dbReference>
<dbReference type="GO" id="GO:0003887">
    <property type="term" value="F:DNA-directed DNA polymerase activity"/>
    <property type="evidence" value="ECO:0007669"/>
    <property type="project" value="InterPro"/>
</dbReference>
<dbReference type="PANTHER" id="PTHR30231">
    <property type="entry name" value="DNA POLYMERASE III SUBUNIT EPSILON"/>
    <property type="match status" value="1"/>
</dbReference>
<dbReference type="InterPro" id="IPR006555">
    <property type="entry name" value="ATP-dep_Helicase_C"/>
</dbReference>
<dbReference type="GO" id="GO:0008408">
    <property type="term" value="F:3'-5' exonuclease activity"/>
    <property type="evidence" value="ECO:0007669"/>
    <property type="project" value="TreeGrafter"/>
</dbReference>
<evidence type="ECO:0000259" key="2">
    <source>
        <dbReference type="SMART" id="SM00491"/>
    </source>
</evidence>
<dbReference type="PANTHER" id="PTHR30231:SF41">
    <property type="entry name" value="DNA POLYMERASE III SUBUNIT EPSILON"/>
    <property type="match status" value="1"/>
</dbReference>
<evidence type="ECO:0000259" key="1">
    <source>
        <dbReference type="SMART" id="SM00479"/>
    </source>
</evidence>
<gene>
    <name evidence="3" type="ORF">ENV67_00940</name>
</gene>
<dbReference type="InterPro" id="IPR027417">
    <property type="entry name" value="P-loop_NTPase"/>
</dbReference>
<accession>A0A7C4UBL8</accession>
<dbReference type="InterPro" id="IPR013520">
    <property type="entry name" value="Ribonucl_H"/>
</dbReference>
<evidence type="ECO:0008006" key="4">
    <source>
        <dbReference type="Google" id="ProtNLM"/>
    </source>
</evidence>
<dbReference type="EMBL" id="DTHG01000010">
    <property type="protein sequence ID" value="HGW91092.1"/>
    <property type="molecule type" value="Genomic_DNA"/>
</dbReference>
<feature type="domain" description="Exonuclease" evidence="1">
    <location>
        <begin position="2"/>
        <end position="161"/>
    </location>
</feature>
<dbReference type="GO" id="GO:0045004">
    <property type="term" value="P:DNA replication proofreading"/>
    <property type="evidence" value="ECO:0007669"/>
    <property type="project" value="TreeGrafter"/>
</dbReference>
<dbReference type="SMART" id="SM00479">
    <property type="entry name" value="EXOIII"/>
    <property type="match status" value="1"/>
</dbReference>
<dbReference type="Gene3D" id="3.40.50.300">
    <property type="entry name" value="P-loop containing nucleotide triphosphate hydrolases"/>
    <property type="match status" value="2"/>
</dbReference>
<dbReference type="GO" id="GO:0016818">
    <property type="term" value="F:hydrolase activity, acting on acid anhydrides, in phosphorus-containing anhydrides"/>
    <property type="evidence" value="ECO:0007669"/>
    <property type="project" value="InterPro"/>
</dbReference>
<dbReference type="CDD" id="cd06127">
    <property type="entry name" value="DEDDh"/>
    <property type="match status" value="1"/>
</dbReference>
<dbReference type="SMART" id="SM00491">
    <property type="entry name" value="HELICc2"/>
    <property type="match status" value="1"/>
</dbReference>
<dbReference type="InterPro" id="IPR006054">
    <property type="entry name" value="DnaQ"/>
</dbReference>
<proteinExistence type="predicted"/>
<dbReference type="Pfam" id="PF13307">
    <property type="entry name" value="Helicase_C_2"/>
    <property type="match status" value="1"/>
</dbReference>
<comment type="caution">
    <text evidence="3">The sequence shown here is derived from an EMBL/GenBank/DDBJ whole genome shotgun (WGS) entry which is preliminary data.</text>
</comment>
<dbReference type="GO" id="GO:0004386">
    <property type="term" value="F:helicase activity"/>
    <property type="evidence" value="ECO:0007669"/>
    <property type="project" value="InterPro"/>
</dbReference>
<name>A0A7C4UBL8_UNCW3</name>
<dbReference type="SUPFAM" id="SSF53098">
    <property type="entry name" value="Ribonuclease H-like"/>
    <property type="match status" value="1"/>
</dbReference>
<feature type="domain" description="ATP-dependent helicase C-terminal" evidence="2">
    <location>
        <begin position="624"/>
        <end position="747"/>
    </location>
</feature>
<sequence length="781" mass="91575">MNFISFDLETTGLSPDEEIIEIGLVKVRDGIIKDKYSTFVKPLKPLRKEIVELTGINDEMLKSAPSINDVIEDVKEFIGDEIIVGHNVDFDLRFLSKHIDIKNESLDTLKLTRIFYPFAYSHSLGGIARYLGIDVKKEHRALEDAETTAKIILKIEEDLKKLNFKILFEIQDILTKETERNFIKEALKDAGNTTYYNYEIPENSYFSNIPFENKFDEGGEDEILNALNSKGLYLIETMKEKEKIFKPLIRFLKEKNENILIVSGKTKEFFKELCSFLKKNNIGINVLSLKNKEGYICLKKFYESFDIEPVLKASIKFFLYLTKTGELNEIKNVLKKEDYLVRIDERCKERECEYYKDCFYYRIKDKKEESRIIITDYISFFKNEFNSKNVIFLDAEDIEEKGTYGFAIYIDTKEIEYIVKNIRRIFKEIEYDEKILNENIKNIMKEIVDNKEKFKNGVIFSDIKGRYITIQEIISSIIEKIKGNEYASLLKREQDKINKLLFEDNNYVLKISLKDETPTTLSFYPVDVGEKIKNKIEGIENGIFISPVLTTSSSFDFFKMITGLDKIKREIKTNILNEEIKKIKIFLPTFLPELDSSNFDRDLETLLRDNFFGIRKGYVMFSSYTGAGKIYDLIKDKKIFYMHSEQKNLEKSLKEVFEYIVLGTTHLFERVKGKKFDILFVVKLPFPNMKDEIVKKRVELLSKKSINSFNNYILPTAIMRLKKSIVNLLNLSDEKCAVVILDRRIYNKDYSYLITDSFPVETEFVGSKEELKEKIFNFFNG</sequence>
<dbReference type="NCBIfam" id="TIGR00573">
    <property type="entry name" value="dnaq"/>
    <property type="match status" value="1"/>
</dbReference>